<dbReference type="OrthoDB" id="2019396at2"/>
<comment type="caution">
    <text evidence="2">The sequence shown here is derived from an EMBL/GenBank/DDBJ whole genome shotgun (WGS) entry which is preliminary data.</text>
</comment>
<feature type="domain" description="Anti-CBASS protein Acb1-like N-terminal" evidence="1">
    <location>
        <begin position="41"/>
        <end position="392"/>
    </location>
</feature>
<dbReference type="NCBIfam" id="TIGR01555">
    <property type="entry name" value="phge_rel_HI1409"/>
    <property type="match status" value="1"/>
</dbReference>
<evidence type="ECO:0000259" key="1">
    <source>
        <dbReference type="Pfam" id="PF06381"/>
    </source>
</evidence>
<dbReference type="RefSeq" id="WP_153400954.1">
    <property type="nucleotide sequence ID" value="NZ_ML762424.1"/>
</dbReference>
<sequence length="448" mass="52057">MVKANVVTRHDFLSGHGKANQKDSLTRQTVSARRRLALTDLKELYAGNRLVQNIVDIPAEDMTRNWFTLKLDDDDLRQALEDKIRDLNAKQAFKSMLAYERLYGDGFVSIGTKETRNWDLKDELNPNRIKSIDYLHPFSRLKVSNFITNEDVFSTRYGDVEYFDIMRRNNSGIVDHNGQIFGQTKVHHSRLFHHVTRRLEDEYEGQSIMEPLFDTYTIFDSTKWSVGQILYDLTFKKLKSPGVDQWSREEKLAAQMELDFAFRTEALALLGVEEDLTKESTNVSGVKDLIDFVWEVLSGELRMPKSIIKGQEAGTITGAQYDVINYYNRIEAQQENELKPHLERLIRLLMQSEEFGRLDPASIDWELTFNPLWSVDKKTDAEINKIEAETDAIYIDRGVASPDEVRQHRIGDHGMSDLDLTNDEMDDGINFVRDQKKKPWWKKMMNKE</sequence>
<evidence type="ECO:0000313" key="2">
    <source>
        <dbReference type="EMBL" id="KAB8139276.1"/>
    </source>
</evidence>
<accession>A0A7C8GVQ5</accession>
<organism evidence="2 3">
    <name type="scientific">Gracilibacillus oryzae</name>
    <dbReference type="NCBI Taxonomy" id="1672701"/>
    <lineage>
        <taxon>Bacteria</taxon>
        <taxon>Bacillati</taxon>
        <taxon>Bacillota</taxon>
        <taxon>Bacilli</taxon>
        <taxon>Bacillales</taxon>
        <taxon>Bacillaceae</taxon>
        <taxon>Gracilibacillus</taxon>
    </lineage>
</organism>
<gene>
    <name evidence="2" type="ORF">F9U64_01230</name>
</gene>
<keyword evidence="3" id="KW-1185">Reference proteome</keyword>
<dbReference type="AlphaFoldDB" id="A0A7C8GVQ5"/>
<evidence type="ECO:0000313" key="3">
    <source>
        <dbReference type="Proteomes" id="UP000480246"/>
    </source>
</evidence>
<dbReference type="Proteomes" id="UP000480246">
    <property type="component" value="Unassembled WGS sequence"/>
</dbReference>
<dbReference type="InterPro" id="IPR006445">
    <property type="entry name" value="Phage-assoc_HI1409"/>
</dbReference>
<protein>
    <submittedName>
        <fullName evidence="2">DUF1073 domain-containing protein</fullName>
    </submittedName>
</protein>
<name>A0A7C8GVQ5_9BACI</name>
<dbReference type="EMBL" id="WEID01000005">
    <property type="protein sequence ID" value="KAB8139276.1"/>
    <property type="molecule type" value="Genomic_DNA"/>
</dbReference>
<dbReference type="Pfam" id="PF06381">
    <property type="entry name" value="Phage_portal_3"/>
    <property type="match status" value="1"/>
</dbReference>
<reference evidence="2 3" key="1">
    <citation type="submission" date="2019-10" db="EMBL/GenBank/DDBJ databases">
        <title>Gracilibacillus sp. nov. isolated from rice seeds.</title>
        <authorList>
            <person name="He S."/>
        </authorList>
    </citation>
    <scope>NUCLEOTIDE SEQUENCE [LARGE SCALE GENOMIC DNA]</scope>
    <source>
        <strain evidence="2 3">TD8</strain>
    </source>
</reference>
<proteinExistence type="predicted"/>
<dbReference type="InterPro" id="IPR024459">
    <property type="entry name" value="Acb1-like_N"/>
</dbReference>